<dbReference type="InterPro" id="IPR027806">
    <property type="entry name" value="HARBI1_dom"/>
</dbReference>
<organism evidence="6">
    <name type="scientific">Cyanothece sp. (strain PCC 7425 / ATCC 29141)</name>
    <dbReference type="NCBI Taxonomy" id="395961"/>
    <lineage>
        <taxon>Bacteria</taxon>
        <taxon>Bacillati</taxon>
        <taxon>Cyanobacteriota</taxon>
        <taxon>Cyanophyceae</taxon>
        <taxon>Gomontiellales</taxon>
        <taxon>Cyanothecaceae</taxon>
        <taxon>Cyanothece</taxon>
    </lineage>
</organism>
<feature type="domain" description="Transposase Helix-turn-helix" evidence="5">
    <location>
        <begin position="61"/>
        <end position="108"/>
    </location>
</feature>
<dbReference type="GO" id="GO:0046872">
    <property type="term" value="F:metal ion binding"/>
    <property type="evidence" value="ECO:0007669"/>
    <property type="project" value="UniProtKB-KW"/>
</dbReference>
<evidence type="ECO:0000256" key="2">
    <source>
        <dbReference type="ARBA" id="ARBA00022723"/>
    </source>
</evidence>
<dbReference type="InterPro" id="IPR027805">
    <property type="entry name" value="Transposase_HTH_dom"/>
</dbReference>
<dbReference type="STRING" id="395961.Cyan7425_2666"/>
<evidence type="ECO:0000256" key="1">
    <source>
        <dbReference type="ARBA" id="ARBA00001968"/>
    </source>
</evidence>
<dbReference type="Pfam" id="PF13359">
    <property type="entry name" value="DDE_Tnp_4"/>
    <property type="match status" value="1"/>
</dbReference>
<dbReference type="eggNOG" id="ENOG502Z8YA">
    <property type="taxonomic scope" value="Bacteria"/>
</dbReference>
<dbReference type="Pfam" id="PF13613">
    <property type="entry name" value="HTH_Tnp_4"/>
    <property type="match status" value="1"/>
</dbReference>
<evidence type="ECO:0000313" key="6">
    <source>
        <dbReference type="EMBL" id="ACL45019.1"/>
    </source>
</evidence>
<feature type="compositionally biased region" description="Basic and acidic residues" evidence="3">
    <location>
        <begin position="234"/>
        <end position="250"/>
    </location>
</feature>
<dbReference type="KEGG" id="cyn:Cyan7425_2666"/>
<keyword evidence="2" id="KW-0479">Metal-binding</keyword>
<feature type="domain" description="DDE Tnp4" evidence="4">
    <location>
        <begin position="137"/>
        <end position="292"/>
    </location>
</feature>
<protein>
    <submittedName>
        <fullName evidence="6">Transposase, IS4 family protein</fullName>
    </submittedName>
</protein>
<evidence type="ECO:0000259" key="5">
    <source>
        <dbReference type="Pfam" id="PF13613"/>
    </source>
</evidence>
<accession>B8HJR6</accession>
<feature type="region of interest" description="Disordered" evidence="3">
    <location>
        <begin position="230"/>
        <end position="250"/>
    </location>
</feature>
<reference evidence="6" key="1">
    <citation type="submission" date="2009-01" db="EMBL/GenBank/DDBJ databases">
        <title>Complete sequence of chromosome Cyanothece sp. PCC 7425.</title>
        <authorList>
            <consortium name="US DOE Joint Genome Institute"/>
            <person name="Lucas S."/>
            <person name="Copeland A."/>
            <person name="Lapidus A."/>
            <person name="Glavina del Rio T."/>
            <person name="Dalin E."/>
            <person name="Tice H."/>
            <person name="Bruce D."/>
            <person name="Goodwin L."/>
            <person name="Pitluck S."/>
            <person name="Sims D."/>
            <person name="Meineke L."/>
            <person name="Brettin T."/>
            <person name="Detter J.C."/>
            <person name="Han C."/>
            <person name="Larimer F."/>
            <person name="Land M."/>
            <person name="Hauser L."/>
            <person name="Kyrpides N."/>
            <person name="Ovchinnikova G."/>
            <person name="Liberton M."/>
            <person name="Stoeckel J."/>
            <person name="Banerjee A."/>
            <person name="Singh A."/>
            <person name="Page L."/>
            <person name="Sato H."/>
            <person name="Zhao L."/>
            <person name="Sherman L."/>
            <person name="Pakrasi H."/>
            <person name="Richardson P."/>
        </authorList>
    </citation>
    <scope>NUCLEOTIDE SEQUENCE</scope>
    <source>
        <strain evidence="6">PCC 7425</strain>
    </source>
</reference>
<feature type="compositionally biased region" description="Basic and acidic residues" evidence="3">
    <location>
        <begin position="145"/>
        <end position="158"/>
    </location>
</feature>
<dbReference type="AlphaFoldDB" id="B8HJR6"/>
<comment type="cofactor">
    <cofactor evidence="1">
        <name>a divalent metal cation</name>
        <dbReference type="ChEBI" id="CHEBI:60240"/>
    </cofactor>
</comment>
<proteinExistence type="predicted"/>
<feature type="compositionally biased region" description="Basic residues" evidence="3">
    <location>
        <begin position="159"/>
        <end position="168"/>
    </location>
</feature>
<feature type="region of interest" description="Disordered" evidence="3">
    <location>
        <begin position="145"/>
        <end position="168"/>
    </location>
</feature>
<evidence type="ECO:0000259" key="4">
    <source>
        <dbReference type="Pfam" id="PF13359"/>
    </source>
</evidence>
<sequence>MLSLDRILNNDRLLRAMTGLNRQAFEALLPSFAQAYEQRQTQPAAERQRAPGGGRKATLRTTRDKLFYILLYCKCYPTFDLMSVLFGFDRSCAWDWVHGLLPILEQTLGHKQALPERKLRSLEEFVERFAGVEEVIVDGMERPIQRPQDAQRQKEHYSGKKRHTRKHITGSTRQKRVIILTKARAGTVHDKRQLDEEELVENIPDEVRVEGDLGFQGLQHEFVNIRIPHKKPKGKELSEQQKQENREFSRQRVKCEHAHAGIKRYQSVATVYRNRVPDFDDRLMLNATGLWNFYLDAA</sequence>
<name>B8HJR6_CYAP4</name>
<gene>
    <name evidence="6" type="ordered locus">Cyan7425_2666</name>
</gene>
<dbReference type="PANTHER" id="PTHR23080">
    <property type="entry name" value="THAP DOMAIN PROTEIN"/>
    <property type="match status" value="1"/>
</dbReference>
<dbReference type="HOGENOM" id="CLU_138365_0_0_3"/>
<evidence type="ECO:0000256" key="3">
    <source>
        <dbReference type="SAM" id="MobiDB-lite"/>
    </source>
</evidence>
<dbReference type="EMBL" id="CP001344">
    <property type="protein sequence ID" value="ACL45019.1"/>
    <property type="molecule type" value="Genomic_DNA"/>
</dbReference>